<accession>A0A9E7MWR8</accession>
<proteinExistence type="predicted"/>
<protein>
    <recommendedName>
        <fullName evidence="4">DUF4405 domain-containing protein</fullName>
    </recommendedName>
</protein>
<feature type="transmembrane region" description="Helical" evidence="1">
    <location>
        <begin position="58"/>
        <end position="78"/>
    </location>
</feature>
<evidence type="ECO:0000256" key="1">
    <source>
        <dbReference type="SAM" id="Phobius"/>
    </source>
</evidence>
<keyword evidence="1" id="KW-1133">Transmembrane helix</keyword>
<dbReference type="RefSeq" id="WP_253304245.1">
    <property type="nucleotide sequence ID" value="NZ_CP099582.1"/>
</dbReference>
<keyword evidence="1" id="KW-0812">Transmembrane</keyword>
<sequence>MWEGNVMNIVKIRAILSTILLVVFLAVLIITIGVLYTTRTGHTFLGISKAELFNARNILGPIMNILIIIHLSINWGLYKRELKVLFKK</sequence>
<keyword evidence="1" id="KW-0472">Membrane</keyword>
<dbReference type="EMBL" id="CP099582">
    <property type="protein sequence ID" value="USS40288.1"/>
    <property type="molecule type" value="Genomic_DNA"/>
</dbReference>
<name>A0A9E7MWR8_THEAG</name>
<dbReference type="Proteomes" id="UP001055732">
    <property type="component" value="Chromosome"/>
</dbReference>
<evidence type="ECO:0000313" key="3">
    <source>
        <dbReference type="Proteomes" id="UP001055732"/>
    </source>
</evidence>
<dbReference type="KEGG" id="tagg:NF865_08145"/>
<reference evidence="2" key="1">
    <citation type="journal article" date="1998" name="Int. J. Syst. Bacteriol. 48 Pt">
        <title>Thermococcus guaymasensis sp. nov. and Thermococcus aggregans sp. nov., two novel thermophilic archaea isolated from the Guaymas Basin hydrothermal vent site.</title>
        <authorList>
            <person name="Canganella F."/>
            <person name="Jones W.J."/>
            <person name="Gambacorta A."/>
            <person name="Antranikian G."/>
        </authorList>
    </citation>
    <scope>NUCLEOTIDE SEQUENCE</scope>
    <source>
        <strain evidence="2">TY</strain>
    </source>
</reference>
<feature type="transmembrane region" description="Helical" evidence="1">
    <location>
        <begin position="12"/>
        <end position="38"/>
    </location>
</feature>
<reference evidence="2" key="2">
    <citation type="submission" date="2022-06" db="EMBL/GenBank/DDBJ databases">
        <authorList>
            <person name="Park Y.-J."/>
        </authorList>
    </citation>
    <scope>NUCLEOTIDE SEQUENCE</scope>
    <source>
        <strain evidence="2">TY</strain>
    </source>
</reference>
<keyword evidence="3" id="KW-1185">Reference proteome</keyword>
<dbReference type="AlphaFoldDB" id="A0A9E7MWR8"/>
<evidence type="ECO:0008006" key="4">
    <source>
        <dbReference type="Google" id="ProtNLM"/>
    </source>
</evidence>
<evidence type="ECO:0000313" key="2">
    <source>
        <dbReference type="EMBL" id="USS40288.1"/>
    </source>
</evidence>
<gene>
    <name evidence="2" type="ORF">NF865_08145</name>
</gene>
<organism evidence="2 3">
    <name type="scientific">Thermococcus aggregans</name>
    <dbReference type="NCBI Taxonomy" id="110163"/>
    <lineage>
        <taxon>Archaea</taxon>
        <taxon>Methanobacteriati</taxon>
        <taxon>Methanobacteriota</taxon>
        <taxon>Thermococci</taxon>
        <taxon>Thermococcales</taxon>
        <taxon>Thermococcaceae</taxon>
        <taxon>Thermococcus</taxon>
    </lineage>
</organism>